<keyword evidence="3" id="KW-0547">Nucleotide-binding</keyword>
<dbReference type="InterPro" id="IPR014001">
    <property type="entry name" value="Helicase_ATP-bd"/>
</dbReference>
<keyword evidence="7" id="KW-0508">mRNA splicing</keyword>
<dbReference type="Pfam" id="PF00271">
    <property type="entry name" value="Helicase_C"/>
    <property type="match status" value="1"/>
</dbReference>
<dbReference type="GO" id="GO:0006397">
    <property type="term" value="P:mRNA processing"/>
    <property type="evidence" value="ECO:0007669"/>
    <property type="project" value="UniProtKB-KW"/>
</dbReference>
<dbReference type="RefSeq" id="XP_036536824.1">
    <property type="nucleotide sequence ID" value="XM_036685964.1"/>
</dbReference>
<dbReference type="SMART" id="SM00847">
    <property type="entry name" value="HA2"/>
    <property type="match status" value="1"/>
</dbReference>
<feature type="domain" description="Helicase C-terminal" evidence="10">
    <location>
        <begin position="258"/>
        <end position="423"/>
    </location>
</feature>
<dbReference type="PROSITE" id="PS51192">
    <property type="entry name" value="HELICASE_ATP_BIND_1"/>
    <property type="match status" value="1"/>
</dbReference>
<sequence length="727" mass="82028">MDHKWFRDSTAEDAFRLEDGEVHPLRANDLHSRRYFELLNIRRRLPASAKRQEFLDLYHQHQVAVLFTSRSIALTSKVIVVSGETGSGKTTQIPQFILFDELGSSKPIACTQPHRPSAISGAEKVASELDVRVGEEVGYQVRFDKRISRVKTRLSYMTDGMLVQLVQGNGSFGKFSCVIVDEAHERTIPTDLLLAQLKRALPLLPDLKVVIMSATPDVDIFLDYFGQGNHLPLSGRDHPVEIRYLQEATPDYASLALHTAQHIHQTTGDGDILVFMPSTAEIEDACGQLRSATWGLEVLPLYSQLPKAEQERVLIRSSRRRCIISTNIAEANLTVDGVVYIVDTGLCIESRFNPRIGLRTIFTGPISRTAAEQRASRAGRNQPGVCYRIYTKEHYDEILLPTTPASIHTSDLSRLVLQIKAMGFDDVANFDFIDKPDPEVFFRALEDLLAMGYLDDTGTITPKGQMASKLPVHPVWFNALEKAHELGCSSDMITIAAIRSTRHPIFVRGQGLYSTAGQAHRFACFTSDHITQLNAVDAYMKKEDEAEDLRHEGVYVDISEWCSGNSLSVRALEEFKRIRMKLRKSFADLFKDQPKRFTLETSECDDNLRQALAWAFSHRVAFSDVGSGNDRYRVLHHNWQAGLSPESNLLGLNHRWVIFDSFIMTNCQFLETVTAIEPEWLRGCENFREESWALKRAGKTGPYKMPLAKGSFEEACGLGTNRQTDWW</sequence>
<keyword evidence="5" id="KW-0347">Helicase</keyword>
<dbReference type="Gene3D" id="3.40.50.300">
    <property type="entry name" value="P-loop containing nucleotide triphosphate hydrolases"/>
    <property type="match status" value="2"/>
</dbReference>
<dbReference type="Proteomes" id="UP000547976">
    <property type="component" value="Unassembled WGS sequence"/>
</dbReference>
<evidence type="ECO:0000256" key="2">
    <source>
        <dbReference type="ARBA" id="ARBA00022664"/>
    </source>
</evidence>
<dbReference type="CDD" id="cd18791">
    <property type="entry name" value="SF2_C_RHA"/>
    <property type="match status" value="1"/>
</dbReference>
<comment type="catalytic activity">
    <reaction evidence="8">
        <text>ATP + H2O = ADP + phosphate + H(+)</text>
        <dbReference type="Rhea" id="RHEA:13065"/>
        <dbReference type="ChEBI" id="CHEBI:15377"/>
        <dbReference type="ChEBI" id="CHEBI:15378"/>
        <dbReference type="ChEBI" id="CHEBI:30616"/>
        <dbReference type="ChEBI" id="CHEBI:43474"/>
        <dbReference type="ChEBI" id="CHEBI:456216"/>
        <dbReference type="EC" id="3.6.4.13"/>
    </reaction>
</comment>
<proteinExistence type="predicted"/>
<dbReference type="GO" id="GO:0005524">
    <property type="term" value="F:ATP binding"/>
    <property type="evidence" value="ECO:0007669"/>
    <property type="project" value="UniProtKB-KW"/>
</dbReference>
<evidence type="ECO:0000313" key="12">
    <source>
        <dbReference type="Proteomes" id="UP000547976"/>
    </source>
</evidence>
<dbReference type="GO" id="GO:0008380">
    <property type="term" value="P:RNA splicing"/>
    <property type="evidence" value="ECO:0007669"/>
    <property type="project" value="UniProtKB-KW"/>
</dbReference>
<evidence type="ECO:0000256" key="6">
    <source>
        <dbReference type="ARBA" id="ARBA00022840"/>
    </source>
</evidence>
<dbReference type="EMBL" id="JAAOAV010000099">
    <property type="protein sequence ID" value="KAF5602587.1"/>
    <property type="molecule type" value="Genomic_DNA"/>
</dbReference>
<evidence type="ECO:0000313" key="11">
    <source>
        <dbReference type="EMBL" id="KAF5602587.1"/>
    </source>
</evidence>
<keyword evidence="6 11" id="KW-0067">ATP-binding</keyword>
<dbReference type="CDD" id="cd17917">
    <property type="entry name" value="DEXHc_RHA-like"/>
    <property type="match status" value="1"/>
</dbReference>
<accession>A0A8H5PU96</accession>
<dbReference type="PROSITE" id="PS00690">
    <property type="entry name" value="DEAH_ATP_HELICASE"/>
    <property type="match status" value="1"/>
</dbReference>
<dbReference type="SUPFAM" id="SSF52540">
    <property type="entry name" value="P-loop containing nucleoside triphosphate hydrolases"/>
    <property type="match status" value="1"/>
</dbReference>
<dbReference type="InterPro" id="IPR011709">
    <property type="entry name" value="DEAD-box_helicase_OB_fold"/>
</dbReference>
<dbReference type="InterPro" id="IPR027417">
    <property type="entry name" value="P-loop_NTPase"/>
</dbReference>
<dbReference type="PANTHER" id="PTHR18934:SF109">
    <property type="entry name" value="ATP-DEPENDENT RNA HELICASE DHX15 HOMOLOG"/>
    <property type="match status" value="1"/>
</dbReference>
<evidence type="ECO:0000256" key="4">
    <source>
        <dbReference type="ARBA" id="ARBA00022801"/>
    </source>
</evidence>
<organism evidence="11 12">
    <name type="scientific">Gibberella subglutinans</name>
    <name type="common">Fusarium subglutinans</name>
    <dbReference type="NCBI Taxonomy" id="42677"/>
    <lineage>
        <taxon>Eukaryota</taxon>
        <taxon>Fungi</taxon>
        <taxon>Dikarya</taxon>
        <taxon>Ascomycota</taxon>
        <taxon>Pezizomycotina</taxon>
        <taxon>Sordariomycetes</taxon>
        <taxon>Hypocreomycetidae</taxon>
        <taxon>Hypocreales</taxon>
        <taxon>Nectriaceae</taxon>
        <taxon>Fusarium</taxon>
        <taxon>Fusarium fujikuroi species complex</taxon>
    </lineage>
</organism>
<gene>
    <name evidence="11" type="ORF">FSUBG_7638</name>
</gene>
<evidence type="ECO:0000256" key="1">
    <source>
        <dbReference type="ARBA" id="ARBA00012552"/>
    </source>
</evidence>
<evidence type="ECO:0000256" key="7">
    <source>
        <dbReference type="ARBA" id="ARBA00023187"/>
    </source>
</evidence>
<keyword evidence="4" id="KW-0378">Hydrolase</keyword>
<keyword evidence="12" id="KW-1185">Reference proteome</keyword>
<evidence type="ECO:0000256" key="8">
    <source>
        <dbReference type="ARBA" id="ARBA00047984"/>
    </source>
</evidence>
<evidence type="ECO:0000259" key="10">
    <source>
        <dbReference type="PROSITE" id="PS51194"/>
    </source>
</evidence>
<dbReference type="GeneID" id="59320682"/>
<reference evidence="11 12" key="1">
    <citation type="submission" date="2020-05" db="EMBL/GenBank/DDBJ databases">
        <title>Identification and distribution of gene clusters putatively required for synthesis of sphingolipid metabolism inhibitors in phylogenetically diverse species of the filamentous fungus Fusarium.</title>
        <authorList>
            <person name="Kim H.-S."/>
            <person name="Busman M."/>
            <person name="Brown D.W."/>
            <person name="Divon H."/>
            <person name="Uhlig S."/>
            <person name="Proctor R.H."/>
        </authorList>
    </citation>
    <scope>NUCLEOTIDE SEQUENCE [LARGE SCALE GENOMIC DNA]</scope>
    <source>
        <strain evidence="11 12">NRRL 66333</strain>
    </source>
</reference>
<dbReference type="InterPro" id="IPR001650">
    <property type="entry name" value="Helicase_C-like"/>
</dbReference>
<dbReference type="InterPro" id="IPR011545">
    <property type="entry name" value="DEAD/DEAH_box_helicase_dom"/>
</dbReference>
<dbReference type="SMART" id="SM00487">
    <property type="entry name" value="DEXDc"/>
    <property type="match status" value="1"/>
</dbReference>
<dbReference type="InterPro" id="IPR007502">
    <property type="entry name" value="Helicase-assoc_dom"/>
</dbReference>
<dbReference type="Gene3D" id="1.20.120.1080">
    <property type="match status" value="1"/>
</dbReference>
<dbReference type="SMART" id="SM00490">
    <property type="entry name" value="HELICc"/>
    <property type="match status" value="1"/>
</dbReference>
<comment type="caution">
    <text evidence="11">The sequence shown here is derived from an EMBL/GenBank/DDBJ whole genome shotgun (WGS) entry which is preliminary data.</text>
</comment>
<dbReference type="InterPro" id="IPR002464">
    <property type="entry name" value="DNA/RNA_helicase_DEAH_CS"/>
</dbReference>
<dbReference type="GO" id="GO:0005681">
    <property type="term" value="C:spliceosomal complex"/>
    <property type="evidence" value="ECO:0007669"/>
    <property type="project" value="TreeGrafter"/>
</dbReference>
<dbReference type="Pfam" id="PF00270">
    <property type="entry name" value="DEAD"/>
    <property type="match status" value="1"/>
</dbReference>
<feature type="domain" description="Helicase ATP-binding" evidence="9">
    <location>
        <begin position="70"/>
        <end position="234"/>
    </location>
</feature>
<keyword evidence="2" id="KW-0507">mRNA processing</keyword>
<evidence type="ECO:0000256" key="5">
    <source>
        <dbReference type="ARBA" id="ARBA00022806"/>
    </source>
</evidence>
<dbReference type="GO" id="GO:0003724">
    <property type="term" value="F:RNA helicase activity"/>
    <property type="evidence" value="ECO:0007669"/>
    <property type="project" value="UniProtKB-EC"/>
</dbReference>
<dbReference type="Pfam" id="PF07717">
    <property type="entry name" value="OB_NTP_bind"/>
    <property type="match status" value="1"/>
</dbReference>
<evidence type="ECO:0000256" key="3">
    <source>
        <dbReference type="ARBA" id="ARBA00022741"/>
    </source>
</evidence>
<protein>
    <recommendedName>
        <fullName evidence="1">RNA helicase</fullName>
        <ecNumber evidence="1">3.6.4.13</ecNumber>
    </recommendedName>
</protein>
<evidence type="ECO:0000259" key="9">
    <source>
        <dbReference type="PROSITE" id="PS51192"/>
    </source>
</evidence>
<dbReference type="GO" id="GO:0016787">
    <property type="term" value="F:hydrolase activity"/>
    <property type="evidence" value="ECO:0007669"/>
    <property type="project" value="UniProtKB-KW"/>
</dbReference>
<dbReference type="EC" id="3.6.4.13" evidence="1"/>
<name>A0A8H5PU96_GIBSU</name>
<dbReference type="OrthoDB" id="10253254at2759"/>
<dbReference type="GO" id="GO:0003723">
    <property type="term" value="F:RNA binding"/>
    <property type="evidence" value="ECO:0007669"/>
    <property type="project" value="TreeGrafter"/>
</dbReference>
<dbReference type="PANTHER" id="PTHR18934">
    <property type="entry name" value="ATP-DEPENDENT RNA HELICASE"/>
    <property type="match status" value="1"/>
</dbReference>
<dbReference type="AlphaFoldDB" id="A0A8H5PU96"/>
<dbReference type="PROSITE" id="PS51194">
    <property type="entry name" value="HELICASE_CTER"/>
    <property type="match status" value="1"/>
</dbReference>